<evidence type="ECO:0000256" key="2">
    <source>
        <dbReference type="ARBA" id="ARBA00022553"/>
    </source>
</evidence>
<reference evidence="13" key="1">
    <citation type="submission" date="2011-05" db="EMBL/GenBank/DDBJ databases">
        <title>Complete sequence of Desulfotomaculum kuznetsovii DSM 6115.</title>
        <authorList>
            <person name="Lucas S."/>
            <person name="Han J."/>
            <person name="Lapidus A."/>
            <person name="Cheng J.-F."/>
            <person name="Goodwin L."/>
            <person name="Pitluck S."/>
            <person name="Peters L."/>
            <person name="Mikhailova N."/>
            <person name="Lu M."/>
            <person name="Saunders E."/>
            <person name="Han C."/>
            <person name="Tapia R."/>
            <person name="Land M."/>
            <person name="Hauser L."/>
            <person name="Kyrpides N."/>
            <person name="Ivanova N."/>
            <person name="Pagani I."/>
            <person name="Nazina T."/>
            <person name="Ivanova A."/>
            <person name="Parshina S."/>
            <person name="Kuever J."/>
            <person name="Muyzer G."/>
            <person name="Plugge C."/>
            <person name="Stams A."/>
            <person name="Woyke T."/>
        </authorList>
    </citation>
    <scope>NUCLEOTIDE SEQUENCE [LARGE SCALE GENOMIC DNA]</scope>
    <source>
        <strain evidence="13">DSM 6115 / VKM B-1805 / 17</strain>
    </source>
</reference>
<feature type="DNA-binding region" description="OmpR/PhoB-type" evidence="9">
    <location>
        <begin position="127"/>
        <end position="226"/>
    </location>
</feature>
<dbReference type="Pfam" id="PF00486">
    <property type="entry name" value="Trans_reg_C"/>
    <property type="match status" value="1"/>
</dbReference>
<dbReference type="Proteomes" id="UP000009229">
    <property type="component" value="Chromosome"/>
</dbReference>
<dbReference type="GO" id="GO:0032993">
    <property type="term" value="C:protein-DNA complex"/>
    <property type="evidence" value="ECO:0007669"/>
    <property type="project" value="TreeGrafter"/>
</dbReference>
<keyword evidence="13" id="KW-1185">Reference proteome</keyword>
<dbReference type="CDD" id="cd17574">
    <property type="entry name" value="REC_OmpR"/>
    <property type="match status" value="1"/>
</dbReference>
<comment type="function">
    <text evidence="7">May play the central regulatory role in sporulation. It may be an element of the effector pathway responsible for the activation of sporulation genes in response to nutritional stress. Spo0A may act in concert with spo0H (a sigma factor) to control the expression of some genes that are critical to the sporulation process.</text>
</comment>
<dbReference type="CDD" id="cd00383">
    <property type="entry name" value="trans_reg_C"/>
    <property type="match status" value="1"/>
</dbReference>
<dbReference type="GO" id="GO:0000976">
    <property type="term" value="F:transcription cis-regulatory region binding"/>
    <property type="evidence" value="ECO:0007669"/>
    <property type="project" value="TreeGrafter"/>
</dbReference>
<dbReference type="Gene3D" id="3.40.50.2300">
    <property type="match status" value="1"/>
</dbReference>
<evidence type="ECO:0000256" key="5">
    <source>
        <dbReference type="ARBA" id="ARBA00023125"/>
    </source>
</evidence>
<gene>
    <name evidence="12" type="ordered locus">Desku_3166</name>
</gene>
<evidence type="ECO:0000313" key="12">
    <source>
        <dbReference type="EMBL" id="AEG16658.1"/>
    </source>
</evidence>
<dbReference type="PANTHER" id="PTHR48111">
    <property type="entry name" value="REGULATOR OF RPOS"/>
    <property type="match status" value="1"/>
</dbReference>
<dbReference type="SMART" id="SM00862">
    <property type="entry name" value="Trans_reg_C"/>
    <property type="match status" value="1"/>
</dbReference>
<dbReference type="GO" id="GO:0005829">
    <property type="term" value="C:cytosol"/>
    <property type="evidence" value="ECO:0007669"/>
    <property type="project" value="TreeGrafter"/>
</dbReference>
<feature type="domain" description="Response regulatory" evidence="10">
    <location>
        <begin position="4"/>
        <end position="118"/>
    </location>
</feature>
<dbReference type="InterPro" id="IPR039420">
    <property type="entry name" value="WalR-like"/>
</dbReference>
<dbReference type="GO" id="GO:0006355">
    <property type="term" value="P:regulation of DNA-templated transcription"/>
    <property type="evidence" value="ECO:0007669"/>
    <property type="project" value="InterPro"/>
</dbReference>
<evidence type="ECO:0000256" key="3">
    <source>
        <dbReference type="ARBA" id="ARBA00023012"/>
    </source>
</evidence>
<dbReference type="EMBL" id="CP002770">
    <property type="protein sequence ID" value="AEG16658.1"/>
    <property type="molecule type" value="Genomic_DNA"/>
</dbReference>
<sequence length="227" mass="25795">MDKRILIVEDEEGTRKYVRFVLEQNGFTVYEAASGEEALELVPGIHPHLMLLDVKLPGMDGYEVCHKIRNNHPGVGIIMLTACDEGINKVKGLELGADDYIVKPFDSLELAARVKAVFRRLSHTPGDIPVSYSDLKIIPSTRQVYRKGAPVALTPREYDLLLFLARNPNRIISREELLNHVWGDNYLGELKTVDIYISRLRAKLEDRPDKPRLIKTMRGVGYLFKPD</sequence>
<dbReference type="PROSITE" id="PS50110">
    <property type="entry name" value="RESPONSE_REGULATORY"/>
    <property type="match status" value="1"/>
</dbReference>
<dbReference type="KEGG" id="dku:Desku_3166"/>
<organism evidence="12 13">
    <name type="scientific">Desulfofundulus kuznetsovii (strain DSM 6115 / VKM B-1805 / 17)</name>
    <name type="common">Desulfotomaculum kuznetsovii</name>
    <dbReference type="NCBI Taxonomy" id="760568"/>
    <lineage>
        <taxon>Bacteria</taxon>
        <taxon>Bacillati</taxon>
        <taxon>Bacillota</taxon>
        <taxon>Clostridia</taxon>
        <taxon>Eubacteriales</taxon>
        <taxon>Peptococcaceae</taxon>
        <taxon>Desulfofundulus</taxon>
    </lineage>
</organism>
<dbReference type="Pfam" id="PF00072">
    <property type="entry name" value="Response_reg"/>
    <property type="match status" value="1"/>
</dbReference>
<evidence type="ECO:0000259" key="11">
    <source>
        <dbReference type="PROSITE" id="PS51755"/>
    </source>
</evidence>
<keyword evidence="6" id="KW-0804">Transcription</keyword>
<dbReference type="PANTHER" id="PTHR48111:SF1">
    <property type="entry name" value="TWO-COMPONENT RESPONSE REGULATOR ORR33"/>
    <property type="match status" value="1"/>
</dbReference>
<dbReference type="InterPro" id="IPR001867">
    <property type="entry name" value="OmpR/PhoB-type_DNA-bd"/>
</dbReference>
<evidence type="ECO:0000256" key="1">
    <source>
        <dbReference type="ARBA" id="ARBA00018672"/>
    </source>
</evidence>
<dbReference type="PROSITE" id="PS51755">
    <property type="entry name" value="OMPR_PHOB"/>
    <property type="match status" value="1"/>
</dbReference>
<feature type="modified residue" description="4-aspartylphosphate" evidence="8">
    <location>
        <position position="53"/>
    </location>
</feature>
<evidence type="ECO:0000256" key="8">
    <source>
        <dbReference type="PROSITE-ProRule" id="PRU00169"/>
    </source>
</evidence>
<dbReference type="GO" id="GO:0000156">
    <property type="term" value="F:phosphorelay response regulator activity"/>
    <property type="evidence" value="ECO:0007669"/>
    <property type="project" value="TreeGrafter"/>
</dbReference>
<accession>A0AAU8Q1N0</accession>
<dbReference type="SMART" id="SM00448">
    <property type="entry name" value="REC"/>
    <property type="match status" value="1"/>
</dbReference>
<keyword evidence="2 8" id="KW-0597">Phosphoprotein</keyword>
<evidence type="ECO:0000313" key="13">
    <source>
        <dbReference type="Proteomes" id="UP000009229"/>
    </source>
</evidence>
<keyword evidence="3" id="KW-0902">Two-component regulatory system</keyword>
<evidence type="ECO:0000256" key="4">
    <source>
        <dbReference type="ARBA" id="ARBA00023015"/>
    </source>
</evidence>
<keyword evidence="5 9" id="KW-0238">DNA-binding</keyword>
<evidence type="ECO:0000256" key="7">
    <source>
        <dbReference type="ARBA" id="ARBA00024867"/>
    </source>
</evidence>
<dbReference type="FunFam" id="1.10.10.10:FF:000018">
    <property type="entry name" value="DNA-binding response regulator ResD"/>
    <property type="match status" value="1"/>
</dbReference>
<keyword evidence="4" id="KW-0805">Transcription regulation</keyword>
<dbReference type="InterPro" id="IPR036388">
    <property type="entry name" value="WH-like_DNA-bd_sf"/>
</dbReference>
<evidence type="ECO:0000259" key="10">
    <source>
        <dbReference type="PROSITE" id="PS50110"/>
    </source>
</evidence>
<dbReference type="InterPro" id="IPR011006">
    <property type="entry name" value="CheY-like_superfamily"/>
</dbReference>
<dbReference type="SUPFAM" id="SSF52172">
    <property type="entry name" value="CheY-like"/>
    <property type="match status" value="1"/>
</dbReference>
<evidence type="ECO:0000256" key="9">
    <source>
        <dbReference type="PROSITE-ProRule" id="PRU01091"/>
    </source>
</evidence>
<dbReference type="Gene3D" id="1.10.10.10">
    <property type="entry name" value="Winged helix-like DNA-binding domain superfamily/Winged helix DNA-binding domain"/>
    <property type="match status" value="1"/>
</dbReference>
<proteinExistence type="predicted"/>
<name>A0AAU8Q1N0_DESK7</name>
<dbReference type="FunFam" id="3.40.50.2300:FF:000001">
    <property type="entry name" value="DNA-binding response regulator PhoB"/>
    <property type="match status" value="1"/>
</dbReference>
<evidence type="ECO:0000256" key="6">
    <source>
        <dbReference type="ARBA" id="ARBA00023163"/>
    </source>
</evidence>
<feature type="domain" description="OmpR/PhoB-type" evidence="11">
    <location>
        <begin position="127"/>
        <end position="226"/>
    </location>
</feature>
<dbReference type="AlphaFoldDB" id="A0AAU8Q1N0"/>
<dbReference type="Gene3D" id="6.10.250.690">
    <property type="match status" value="1"/>
</dbReference>
<protein>
    <recommendedName>
        <fullName evidence="1">Stage 0 sporulation protein A homolog</fullName>
    </recommendedName>
</protein>
<dbReference type="InterPro" id="IPR001789">
    <property type="entry name" value="Sig_transdc_resp-reg_receiver"/>
</dbReference>
<dbReference type="RefSeq" id="WP_013824166.1">
    <property type="nucleotide sequence ID" value="NC_015573.1"/>
</dbReference>